<gene>
    <name evidence="3" type="ORF">J8273_0080</name>
</gene>
<name>A0A8J6AV07_9EUKA</name>
<sequence length="466" mass="48544">MSGSERDDASISDGLLVPLLDDELYELDEQLQIRTNAARRAVSRYVPRPADVLTIWRVIPLIVLLCCLTFKPSAPFLTPFLVSKGCSHEVLDALLYPIVSYASLPILAAIAALVYFIPPLAIVAVGWVAHVAVRLILLLCRGVPAMAAMQLTWALAASTGPVLTALPYQLSPRPSFPTVTALVRGSELLVHMVASTLGQTLAGVAPLYALFVVSLVSITAGAAPLAVSVVTTRRPQRPPLFALESTKAVIAETTAAFHRDGERGFTWQLALGRTAHGVAMNYATVVLDSLRHSPPNGALFAVGRLVGVAGSVAPVFLPASAMGLVRAGIPPAVGICCVGMAIPLLTGVGGVGLACCCFVLYFFAVELSFSLCTTGLASAVSPHAIPVVMCTNAAVQALAESLLLGLTASVAKMSAEQIMVVLGIVWAIITLIEPPTSVATGKQSPVPSPPGDHARLLVSSETILAS</sequence>
<dbReference type="Pfam" id="PF01770">
    <property type="entry name" value="Folate_carrier"/>
    <property type="match status" value="1"/>
</dbReference>
<dbReference type="AlphaFoldDB" id="A0A8J6AV07"/>
<dbReference type="GO" id="GO:0005886">
    <property type="term" value="C:plasma membrane"/>
    <property type="evidence" value="ECO:0007669"/>
    <property type="project" value="TreeGrafter"/>
</dbReference>
<feature type="transmembrane region" description="Helical" evidence="2">
    <location>
        <begin position="207"/>
        <end position="230"/>
    </location>
</feature>
<keyword evidence="2" id="KW-1133">Transmembrane helix</keyword>
<dbReference type="OrthoDB" id="18814at2759"/>
<evidence type="ECO:0000256" key="1">
    <source>
        <dbReference type="ARBA" id="ARBA00005773"/>
    </source>
</evidence>
<feature type="transmembrane region" description="Helical" evidence="2">
    <location>
        <begin position="418"/>
        <end position="436"/>
    </location>
</feature>
<evidence type="ECO:0000256" key="2">
    <source>
        <dbReference type="SAM" id="Phobius"/>
    </source>
</evidence>
<dbReference type="PANTHER" id="PTHR10686:SF18">
    <property type="entry name" value="IP11787P-RELATED"/>
    <property type="match status" value="1"/>
</dbReference>
<comment type="caution">
    <text evidence="3">The sequence shown here is derived from an EMBL/GenBank/DDBJ whole genome shotgun (WGS) entry which is preliminary data.</text>
</comment>
<evidence type="ECO:0000313" key="3">
    <source>
        <dbReference type="EMBL" id="KAG9394873.1"/>
    </source>
</evidence>
<dbReference type="EMBL" id="JAHDYR010000012">
    <property type="protein sequence ID" value="KAG9394873.1"/>
    <property type="molecule type" value="Genomic_DNA"/>
</dbReference>
<keyword evidence="4" id="KW-1185">Reference proteome</keyword>
<keyword evidence="2" id="KW-0812">Transmembrane</keyword>
<dbReference type="PANTHER" id="PTHR10686">
    <property type="entry name" value="FOLATE TRANSPORTER"/>
    <property type="match status" value="1"/>
</dbReference>
<accession>A0A8J6AV07</accession>
<keyword evidence="2" id="KW-0472">Membrane</keyword>
<dbReference type="Proteomes" id="UP000717585">
    <property type="component" value="Unassembled WGS sequence"/>
</dbReference>
<protein>
    <submittedName>
        <fullName evidence="3">Reduced folate carrier</fullName>
    </submittedName>
</protein>
<comment type="similarity">
    <text evidence="1">Belongs to the reduced folate carrier (RFC) transporter (TC 2.A.48) family.</text>
</comment>
<dbReference type="GO" id="GO:0090482">
    <property type="term" value="F:vitamin transmembrane transporter activity"/>
    <property type="evidence" value="ECO:0007669"/>
    <property type="project" value="InterPro"/>
</dbReference>
<proteinExistence type="inferred from homology"/>
<feature type="transmembrane region" description="Helical" evidence="2">
    <location>
        <begin position="332"/>
        <end position="364"/>
    </location>
</feature>
<feature type="transmembrane region" description="Helical" evidence="2">
    <location>
        <begin position="384"/>
        <end position="406"/>
    </location>
</feature>
<dbReference type="InterPro" id="IPR002666">
    <property type="entry name" value="Folate_carrier"/>
</dbReference>
<evidence type="ECO:0000313" key="4">
    <source>
        <dbReference type="Proteomes" id="UP000717585"/>
    </source>
</evidence>
<reference evidence="3" key="1">
    <citation type="submission" date="2021-05" db="EMBL/GenBank/DDBJ databases">
        <title>A free-living protist that lacks canonical eukaryotic 1 DNA replication and segregation systems.</title>
        <authorList>
            <person name="Salas-Leiva D.E."/>
            <person name="Tromer E.C."/>
            <person name="Curtis B.A."/>
            <person name="Jerlstrom-Hultqvist J."/>
            <person name="Kolisko M."/>
            <person name="Yi Z."/>
            <person name="Salas-Leiva J.S."/>
            <person name="Gallot-Lavallee L."/>
            <person name="Kops G.J.P.L."/>
            <person name="Archibald J.M."/>
            <person name="Simpson A.G.B."/>
            <person name="Roger A.J."/>
        </authorList>
    </citation>
    <scope>NUCLEOTIDE SEQUENCE</scope>
    <source>
        <strain evidence="3">BICM</strain>
    </source>
</reference>
<organism evidence="3 4">
    <name type="scientific">Carpediemonas membranifera</name>
    <dbReference type="NCBI Taxonomy" id="201153"/>
    <lineage>
        <taxon>Eukaryota</taxon>
        <taxon>Metamonada</taxon>
        <taxon>Carpediemonas-like organisms</taxon>
        <taxon>Carpediemonas</taxon>
    </lineage>
</organism>
<feature type="transmembrane region" description="Helical" evidence="2">
    <location>
        <begin position="58"/>
        <end position="82"/>
    </location>
</feature>